<comment type="caution">
    <text evidence="1">The sequence shown here is derived from an EMBL/GenBank/DDBJ whole genome shotgun (WGS) entry which is preliminary data.</text>
</comment>
<name>A0A9P5UW79_9FUNG</name>
<accession>A0A9P5UW79</accession>
<proteinExistence type="predicted"/>
<gene>
    <name evidence="1" type="ORF">BG015_005738</name>
</gene>
<sequence length="110" mass="12592">TSPSSCYHQTQLQYCSPWIQESLPLSSITIAVTKADLGQRDIYKVHILQAMIWCRCALASIEPTKIKDCFFHTKLFGTNNETPLADKQIQEARDEIDHNMCLIPPDQRIE</sequence>
<dbReference type="AlphaFoldDB" id="A0A9P5UW79"/>
<reference evidence="1" key="1">
    <citation type="journal article" date="2020" name="Fungal Divers.">
        <title>Resolving the Mortierellaceae phylogeny through synthesis of multi-gene phylogenetics and phylogenomics.</title>
        <authorList>
            <person name="Vandepol N."/>
            <person name="Liber J."/>
            <person name="Desiro A."/>
            <person name="Na H."/>
            <person name="Kennedy M."/>
            <person name="Barry K."/>
            <person name="Grigoriev I.V."/>
            <person name="Miller A.N."/>
            <person name="O'Donnell K."/>
            <person name="Stajich J.E."/>
            <person name="Bonito G."/>
        </authorList>
    </citation>
    <scope>NUCLEOTIDE SEQUENCE</scope>
    <source>
        <strain evidence="1">NRRL 6426</strain>
    </source>
</reference>
<evidence type="ECO:0000313" key="2">
    <source>
        <dbReference type="Proteomes" id="UP000748756"/>
    </source>
</evidence>
<evidence type="ECO:0000313" key="1">
    <source>
        <dbReference type="EMBL" id="KAF9121745.1"/>
    </source>
</evidence>
<dbReference type="Proteomes" id="UP000748756">
    <property type="component" value="Unassembled WGS sequence"/>
</dbReference>
<dbReference type="EMBL" id="JAAAUQ010002668">
    <property type="protein sequence ID" value="KAF9121745.1"/>
    <property type="molecule type" value="Genomic_DNA"/>
</dbReference>
<feature type="non-terminal residue" evidence="1">
    <location>
        <position position="1"/>
    </location>
</feature>
<organism evidence="1 2">
    <name type="scientific">Linnemannia schmuckeri</name>
    <dbReference type="NCBI Taxonomy" id="64567"/>
    <lineage>
        <taxon>Eukaryota</taxon>
        <taxon>Fungi</taxon>
        <taxon>Fungi incertae sedis</taxon>
        <taxon>Mucoromycota</taxon>
        <taxon>Mortierellomycotina</taxon>
        <taxon>Mortierellomycetes</taxon>
        <taxon>Mortierellales</taxon>
        <taxon>Mortierellaceae</taxon>
        <taxon>Linnemannia</taxon>
    </lineage>
</organism>
<dbReference type="OrthoDB" id="162969at2759"/>
<protein>
    <submittedName>
        <fullName evidence="1">Uncharacterized protein</fullName>
    </submittedName>
</protein>
<feature type="non-terminal residue" evidence="1">
    <location>
        <position position="110"/>
    </location>
</feature>
<keyword evidence="2" id="KW-1185">Reference proteome</keyword>